<dbReference type="AlphaFoldDB" id="A0A835QRS2"/>
<dbReference type="OrthoDB" id="4096362at2759"/>
<dbReference type="InterPro" id="IPR037278">
    <property type="entry name" value="ARFGAP/RecO"/>
</dbReference>
<evidence type="ECO:0000256" key="3">
    <source>
        <dbReference type="ARBA" id="ARBA00022771"/>
    </source>
</evidence>
<keyword evidence="2" id="KW-0479">Metal-binding</keyword>
<dbReference type="PANTHER" id="PTHR47021">
    <property type="entry name" value="ADP-RIBOSYLATION FACTOR GTPASE-ACTIVATING PROTEIN AGD6-RELATED"/>
    <property type="match status" value="1"/>
</dbReference>
<dbReference type="GO" id="GO:0016192">
    <property type="term" value="P:vesicle-mediated transport"/>
    <property type="evidence" value="ECO:0007669"/>
    <property type="project" value="InterPro"/>
</dbReference>
<dbReference type="Gene3D" id="1.10.220.150">
    <property type="entry name" value="Arf GTPase activating protein"/>
    <property type="match status" value="1"/>
</dbReference>
<dbReference type="EMBL" id="JADCNL010000007">
    <property type="protein sequence ID" value="KAG0473672.1"/>
    <property type="molecule type" value="Genomic_DNA"/>
</dbReference>
<dbReference type="GO" id="GO:0005096">
    <property type="term" value="F:GTPase activator activity"/>
    <property type="evidence" value="ECO:0007669"/>
    <property type="project" value="UniProtKB-KW"/>
</dbReference>
<feature type="compositionally biased region" description="Basic and acidic residues" evidence="6">
    <location>
        <begin position="386"/>
        <end position="395"/>
    </location>
</feature>
<feature type="compositionally biased region" description="Polar residues" evidence="6">
    <location>
        <begin position="359"/>
        <end position="374"/>
    </location>
</feature>
<keyword evidence="1" id="KW-0343">GTPase activation</keyword>
<dbReference type="SMART" id="SM00105">
    <property type="entry name" value="ArfGap"/>
    <property type="match status" value="1"/>
</dbReference>
<dbReference type="InterPro" id="IPR044519">
    <property type="entry name" value="ARF_GAP_AGD6/7"/>
</dbReference>
<sequence length="445" mass="48934">MTPVTASANHRLRLLQSDPGNRTCVDCTQKNPQWASVSYGVFMCLACSGKHRGLGVHISFVRSVTMDFWSEIQLKKMEAGGNDGLNTFLLCHGIPKETDVPEKYNSPAAAVYRDRLQAIAEGRAKTDPPEIPCSLGSVSGRTRKPPLGQVSSKTCDWDCWEDDRYETRSSRDFRRNQSIGDFGVGGDGREGGLHFSRSRSTDDMYTISQMESSATNKEGFFSKGMHPSQAGKYVGFGSSPSSTAMDRISSQGDVFTVVSQGFDHLSTIASSAADSATTLIQVCTNELSSKMREGGYDQTINAVTTKASEIGQRTWGIMKDVVAMATQKVEEFTMDGIDRKGDGKQLNENERCGYYHNLSKGNNNGSFDSEQSSSTKHDSSNSWDSWDDKENKDNTKMNQSDINSSGGWDDLKDDVYYDYHQCLSNKSNDTHAAKSTSNLTDNGFI</sequence>
<feature type="domain" description="Arf-GAP" evidence="7">
    <location>
        <begin position="9"/>
        <end position="125"/>
    </location>
</feature>
<comment type="caution">
    <text evidence="8">The sequence shown here is derived from an EMBL/GenBank/DDBJ whole genome shotgun (WGS) entry which is preliminary data.</text>
</comment>
<evidence type="ECO:0000256" key="1">
    <source>
        <dbReference type="ARBA" id="ARBA00022468"/>
    </source>
</evidence>
<dbReference type="PRINTS" id="PR00405">
    <property type="entry name" value="REVINTRACTNG"/>
</dbReference>
<dbReference type="InterPro" id="IPR038508">
    <property type="entry name" value="ArfGAP_dom_sf"/>
</dbReference>
<feature type="region of interest" description="Disordered" evidence="6">
    <location>
        <begin position="127"/>
        <end position="149"/>
    </location>
</feature>
<reference evidence="8 9" key="1">
    <citation type="journal article" date="2020" name="Nat. Food">
        <title>A phased Vanilla planifolia genome enables genetic improvement of flavour and production.</title>
        <authorList>
            <person name="Hasing T."/>
            <person name="Tang H."/>
            <person name="Brym M."/>
            <person name="Khazi F."/>
            <person name="Huang T."/>
            <person name="Chambers A.H."/>
        </authorList>
    </citation>
    <scope>NUCLEOTIDE SEQUENCE [LARGE SCALE GENOMIC DNA]</scope>
    <source>
        <tissue evidence="8">Leaf</tissue>
    </source>
</reference>
<evidence type="ECO:0000256" key="2">
    <source>
        <dbReference type="ARBA" id="ARBA00022723"/>
    </source>
</evidence>
<dbReference type="CDD" id="cd08830">
    <property type="entry name" value="ArfGap_ArfGap1"/>
    <property type="match status" value="1"/>
</dbReference>
<keyword evidence="9" id="KW-1185">Reference proteome</keyword>
<evidence type="ECO:0000256" key="4">
    <source>
        <dbReference type="ARBA" id="ARBA00022833"/>
    </source>
</evidence>
<dbReference type="PANTHER" id="PTHR47021:SF4">
    <property type="entry name" value="ADP-RIBOSYLATION FACTOR GTPASE-ACTIVATING PROTEIN AGD6-RELATED"/>
    <property type="match status" value="1"/>
</dbReference>
<dbReference type="FunFam" id="1.10.220.150:FF:000014">
    <property type="entry name" value="ADP-ribosylation factor GTPase-activating protein"/>
    <property type="match status" value="1"/>
</dbReference>
<dbReference type="Pfam" id="PF01412">
    <property type="entry name" value="ArfGap"/>
    <property type="match status" value="1"/>
</dbReference>
<protein>
    <recommendedName>
        <fullName evidence="7">Arf-GAP domain-containing protein</fullName>
    </recommendedName>
</protein>
<evidence type="ECO:0000256" key="6">
    <source>
        <dbReference type="SAM" id="MobiDB-lite"/>
    </source>
</evidence>
<accession>A0A835QRS2</accession>
<dbReference type="Proteomes" id="UP000636800">
    <property type="component" value="Chromosome 7"/>
</dbReference>
<keyword evidence="4" id="KW-0862">Zinc</keyword>
<evidence type="ECO:0000313" key="8">
    <source>
        <dbReference type="EMBL" id="KAG0473672.1"/>
    </source>
</evidence>
<keyword evidence="3 5" id="KW-0863">Zinc-finger</keyword>
<proteinExistence type="predicted"/>
<gene>
    <name evidence="8" type="ORF">HPP92_015529</name>
</gene>
<evidence type="ECO:0000259" key="7">
    <source>
        <dbReference type="PROSITE" id="PS50115"/>
    </source>
</evidence>
<evidence type="ECO:0000313" key="9">
    <source>
        <dbReference type="Proteomes" id="UP000636800"/>
    </source>
</evidence>
<dbReference type="GO" id="GO:0008270">
    <property type="term" value="F:zinc ion binding"/>
    <property type="evidence" value="ECO:0007669"/>
    <property type="project" value="UniProtKB-KW"/>
</dbReference>
<dbReference type="PROSITE" id="PS50115">
    <property type="entry name" value="ARFGAP"/>
    <property type="match status" value="1"/>
</dbReference>
<organism evidence="8 9">
    <name type="scientific">Vanilla planifolia</name>
    <name type="common">Vanilla</name>
    <dbReference type="NCBI Taxonomy" id="51239"/>
    <lineage>
        <taxon>Eukaryota</taxon>
        <taxon>Viridiplantae</taxon>
        <taxon>Streptophyta</taxon>
        <taxon>Embryophyta</taxon>
        <taxon>Tracheophyta</taxon>
        <taxon>Spermatophyta</taxon>
        <taxon>Magnoliopsida</taxon>
        <taxon>Liliopsida</taxon>
        <taxon>Asparagales</taxon>
        <taxon>Orchidaceae</taxon>
        <taxon>Vanilloideae</taxon>
        <taxon>Vanilleae</taxon>
        <taxon>Vanilla</taxon>
    </lineage>
</organism>
<dbReference type="InterPro" id="IPR001164">
    <property type="entry name" value="ArfGAP_dom"/>
</dbReference>
<name>A0A835QRS2_VANPL</name>
<feature type="compositionally biased region" description="Polar residues" evidence="6">
    <location>
        <begin position="396"/>
        <end position="405"/>
    </location>
</feature>
<dbReference type="SUPFAM" id="SSF57863">
    <property type="entry name" value="ArfGap/RecO-like zinc finger"/>
    <property type="match status" value="1"/>
</dbReference>
<feature type="region of interest" description="Disordered" evidence="6">
    <location>
        <begin position="354"/>
        <end position="405"/>
    </location>
</feature>
<evidence type="ECO:0000256" key="5">
    <source>
        <dbReference type="PROSITE-ProRule" id="PRU00288"/>
    </source>
</evidence>